<evidence type="ECO:0000313" key="3">
    <source>
        <dbReference type="EMBL" id="KAJ8931107.1"/>
    </source>
</evidence>
<name>A0AAV8WY33_9CUCU</name>
<evidence type="ECO:0000259" key="2">
    <source>
        <dbReference type="PROSITE" id="PS50853"/>
    </source>
</evidence>
<keyword evidence="4" id="KW-1185">Reference proteome</keyword>
<proteinExistence type="predicted"/>
<feature type="domain" description="Fibronectin type-III" evidence="2">
    <location>
        <begin position="199"/>
        <end position="298"/>
    </location>
</feature>
<comment type="caution">
    <text evidence="3">The sequence shown here is derived from an EMBL/GenBank/DDBJ whole genome shotgun (WGS) entry which is preliminary data.</text>
</comment>
<dbReference type="AlphaFoldDB" id="A0AAV8WY33"/>
<dbReference type="SMART" id="SM00060">
    <property type="entry name" value="FN3"/>
    <property type="match status" value="3"/>
</dbReference>
<dbReference type="InterPro" id="IPR013783">
    <property type="entry name" value="Ig-like_fold"/>
</dbReference>
<dbReference type="InterPro" id="IPR036116">
    <property type="entry name" value="FN3_sf"/>
</dbReference>
<protein>
    <recommendedName>
        <fullName evidence="2">Fibronectin type-III domain-containing protein</fullName>
    </recommendedName>
</protein>
<feature type="signal peptide" evidence="1">
    <location>
        <begin position="1"/>
        <end position="18"/>
    </location>
</feature>
<sequence>MFRILSFLIFIVFHRAQAQICIPDNVKNVTLDLNYTLYWEPSINCVQTEYIIYIRTEDNLHYIYSTQETYLNVSFLPACEMFQFEVRAHSQNQISDSVFLEDYIPAPSGANLTINYFTATQQNESLYLEWEVDEKFAHCARTFRIVIRDEWYVPRDVYTQNNSIVIDNLIPCGDYQFGVMAIYNIVSEGPIALVNYKYPPANLSIPVLISVRPNATYVDLSWSLPLYSVNRCPIISFVIDGSPYITQTFPVQDSPARPPVTTSVGPFRPDTMYPLRAYVVNSAGSSNAFPIAVQTLPA</sequence>
<dbReference type="Gene3D" id="2.60.40.10">
    <property type="entry name" value="Immunoglobulins"/>
    <property type="match status" value="1"/>
</dbReference>
<dbReference type="SUPFAM" id="SSF49265">
    <property type="entry name" value="Fibronectin type III"/>
    <property type="match status" value="2"/>
</dbReference>
<keyword evidence="1" id="KW-0732">Signal</keyword>
<dbReference type="EMBL" id="JANEYF010004465">
    <property type="protein sequence ID" value="KAJ8931107.1"/>
    <property type="molecule type" value="Genomic_DNA"/>
</dbReference>
<evidence type="ECO:0000256" key="1">
    <source>
        <dbReference type="SAM" id="SignalP"/>
    </source>
</evidence>
<organism evidence="3 4">
    <name type="scientific">Rhamnusium bicolor</name>
    <dbReference type="NCBI Taxonomy" id="1586634"/>
    <lineage>
        <taxon>Eukaryota</taxon>
        <taxon>Metazoa</taxon>
        <taxon>Ecdysozoa</taxon>
        <taxon>Arthropoda</taxon>
        <taxon>Hexapoda</taxon>
        <taxon>Insecta</taxon>
        <taxon>Pterygota</taxon>
        <taxon>Neoptera</taxon>
        <taxon>Endopterygota</taxon>
        <taxon>Coleoptera</taxon>
        <taxon>Polyphaga</taxon>
        <taxon>Cucujiformia</taxon>
        <taxon>Chrysomeloidea</taxon>
        <taxon>Cerambycidae</taxon>
        <taxon>Lepturinae</taxon>
        <taxon>Rhagiini</taxon>
        <taxon>Rhamnusium</taxon>
    </lineage>
</organism>
<evidence type="ECO:0000313" key="4">
    <source>
        <dbReference type="Proteomes" id="UP001162156"/>
    </source>
</evidence>
<feature type="chain" id="PRO_5043631061" description="Fibronectin type-III domain-containing protein" evidence="1">
    <location>
        <begin position="19"/>
        <end position="298"/>
    </location>
</feature>
<dbReference type="Proteomes" id="UP001162156">
    <property type="component" value="Unassembled WGS sequence"/>
</dbReference>
<accession>A0AAV8WY33</accession>
<dbReference type="PROSITE" id="PS50853">
    <property type="entry name" value="FN3"/>
    <property type="match status" value="1"/>
</dbReference>
<gene>
    <name evidence="3" type="ORF">NQ314_016021</name>
</gene>
<dbReference type="InterPro" id="IPR003961">
    <property type="entry name" value="FN3_dom"/>
</dbReference>
<reference evidence="3" key="1">
    <citation type="journal article" date="2023" name="Insect Mol. Biol.">
        <title>Genome sequencing provides insights into the evolution of gene families encoding plant cell wall-degrading enzymes in longhorned beetles.</title>
        <authorList>
            <person name="Shin N.R."/>
            <person name="Okamura Y."/>
            <person name="Kirsch R."/>
            <person name="Pauchet Y."/>
        </authorList>
    </citation>
    <scope>NUCLEOTIDE SEQUENCE</scope>
    <source>
        <strain evidence="3">RBIC_L_NR</strain>
    </source>
</reference>